<dbReference type="EMBL" id="CADCVT010000101">
    <property type="protein sequence ID" value="CAA9485310.1"/>
    <property type="molecule type" value="Genomic_DNA"/>
</dbReference>
<feature type="compositionally biased region" description="Basic residues" evidence="1">
    <location>
        <begin position="149"/>
        <end position="160"/>
    </location>
</feature>
<feature type="compositionally biased region" description="Basic residues" evidence="1">
    <location>
        <begin position="116"/>
        <end position="140"/>
    </location>
</feature>
<protein>
    <submittedName>
        <fullName evidence="2">ATP synthase beta chain</fullName>
        <ecNumber evidence="2">3.6.3.14</ecNumber>
    </submittedName>
</protein>
<gene>
    <name evidence="2" type="ORF">AVDCRST_MAG85-910</name>
</gene>
<feature type="compositionally biased region" description="Basic residues" evidence="1">
    <location>
        <begin position="194"/>
        <end position="203"/>
    </location>
</feature>
<feature type="compositionally biased region" description="Basic and acidic residues" evidence="1">
    <location>
        <begin position="81"/>
        <end position="90"/>
    </location>
</feature>
<evidence type="ECO:0000256" key="1">
    <source>
        <dbReference type="SAM" id="MobiDB-lite"/>
    </source>
</evidence>
<dbReference type="GO" id="GO:0016787">
    <property type="term" value="F:hydrolase activity"/>
    <property type="evidence" value="ECO:0007669"/>
    <property type="project" value="UniProtKB-KW"/>
</dbReference>
<organism evidence="2">
    <name type="scientific">uncultured Solirubrobacteraceae bacterium</name>
    <dbReference type="NCBI Taxonomy" id="1162706"/>
    <lineage>
        <taxon>Bacteria</taxon>
        <taxon>Bacillati</taxon>
        <taxon>Actinomycetota</taxon>
        <taxon>Thermoleophilia</taxon>
        <taxon>Solirubrobacterales</taxon>
        <taxon>Solirubrobacteraceae</taxon>
        <taxon>environmental samples</taxon>
    </lineage>
</organism>
<dbReference type="EC" id="3.6.3.14" evidence="2"/>
<keyword evidence="2" id="KW-0378">Hydrolase</keyword>
<reference evidence="2" key="1">
    <citation type="submission" date="2020-02" db="EMBL/GenBank/DDBJ databases">
        <authorList>
            <person name="Meier V. D."/>
        </authorList>
    </citation>
    <scope>NUCLEOTIDE SEQUENCE</scope>
    <source>
        <strain evidence="2">AVDCRST_MAG85</strain>
    </source>
</reference>
<feature type="non-terminal residue" evidence="2">
    <location>
        <position position="1"/>
    </location>
</feature>
<accession>A0A6J4S4V3</accession>
<name>A0A6J4S4V3_9ACTN</name>
<dbReference type="AlphaFoldDB" id="A0A6J4S4V3"/>
<proteinExistence type="predicted"/>
<evidence type="ECO:0000313" key="2">
    <source>
        <dbReference type="EMBL" id="CAA9485310.1"/>
    </source>
</evidence>
<feature type="region of interest" description="Disordered" evidence="1">
    <location>
        <begin position="1"/>
        <end position="203"/>
    </location>
</feature>
<feature type="compositionally biased region" description="Basic and acidic residues" evidence="1">
    <location>
        <begin position="161"/>
        <end position="177"/>
    </location>
</feature>
<feature type="compositionally biased region" description="Low complexity" evidence="1">
    <location>
        <begin position="105"/>
        <end position="115"/>
    </location>
</feature>
<sequence length="203" mass="22551">APRPHAVRRWVPADARRRDGPAAGADHLDAWPLDHVASGGVRAGRRLHRPGPGLGVRPPQRDDDAVARHRREGHLPGGRPARLDLDDPQARHRRRGALRGRDAHQGGAAALQGAAGHHRHPRHRRAVRRGQAHRRPRAPHRALPVAAVPRRRAVHGHVRPVRADRRDDPRLPGDPRRPARRGAGVGVPPEGHDRRRPRSREEV</sequence>
<feature type="non-terminal residue" evidence="2">
    <location>
        <position position="203"/>
    </location>
</feature>